<evidence type="ECO:0000259" key="7">
    <source>
        <dbReference type="Pfam" id="PF00496"/>
    </source>
</evidence>
<evidence type="ECO:0000313" key="9">
    <source>
        <dbReference type="Proteomes" id="UP001231941"/>
    </source>
</evidence>
<dbReference type="Pfam" id="PF00496">
    <property type="entry name" value="SBP_bac_5"/>
    <property type="match status" value="1"/>
</dbReference>
<evidence type="ECO:0000313" key="8">
    <source>
        <dbReference type="EMBL" id="MDP5273341.1"/>
    </source>
</evidence>
<evidence type="ECO:0000256" key="6">
    <source>
        <dbReference type="SAM" id="SignalP"/>
    </source>
</evidence>
<evidence type="ECO:0000256" key="3">
    <source>
        <dbReference type="ARBA" id="ARBA00022448"/>
    </source>
</evidence>
<dbReference type="InterPro" id="IPR030678">
    <property type="entry name" value="Peptide/Ni-bd"/>
</dbReference>
<comment type="subcellular location">
    <subcellularLocation>
        <location evidence="1">Cell envelope</location>
    </subcellularLocation>
</comment>
<evidence type="ECO:0000256" key="5">
    <source>
        <dbReference type="SAM" id="MobiDB-lite"/>
    </source>
</evidence>
<dbReference type="Proteomes" id="UP001231941">
    <property type="component" value="Unassembled WGS sequence"/>
</dbReference>
<dbReference type="EMBL" id="JAVAMP010000001">
    <property type="protein sequence ID" value="MDP5273341.1"/>
    <property type="molecule type" value="Genomic_DNA"/>
</dbReference>
<feature type="region of interest" description="Disordered" evidence="5">
    <location>
        <begin position="26"/>
        <end position="52"/>
    </location>
</feature>
<keyword evidence="9" id="KW-1185">Reference proteome</keyword>
<evidence type="ECO:0000256" key="4">
    <source>
        <dbReference type="ARBA" id="ARBA00022729"/>
    </source>
</evidence>
<dbReference type="Gene3D" id="3.40.190.10">
    <property type="entry name" value="Periplasmic binding protein-like II"/>
    <property type="match status" value="1"/>
</dbReference>
<dbReference type="RefSeq" id="WP_305990620.1">
    <property type="nucleotide sequence ID" value="NZ_JAVAMP010000001.1"/>
</dbReference>
<name>A0ABT9IVE8_9BACL</name>
<dbReference type="CDD" id="cd08504">
    <property type="entry name" value="PBP2_OppA"/>
    <property type="match status" value="1"/>
</dbReference>
<dbReference type="PROSITE" id="PS51257">
    <property type="entry name" value="PROKAR_LIPOPROTEIN"/>
    <property type="match status" value="1"/>
</dbReference>
<feature type="domain" description="Solute-binding protein family 5" evidence="7">
    <location>
        <begin position="100"/>
        <end position="481"/>
    </location>
</feature>
<organism evidence="8 9">
    <name type="scientific">Chengkuizengella axinellae</name>
    <dbReference type="NCBI Taxonomy" id="3064388"/>
    <lineage>
        <taxon>Bacteria</taxon>
        <taxon>Bacillati</taxon>
        <taxon>Bacillota</taxon>
        <taxon>Bacilli</taxon>
        <taxon>Bacillales</taxon>
        <taxon>Paenibacillaceae</taxon>
        <taxon>Chengkuizengella</taxon>
    </lineage>
</organism>
<dbReference type="Gene3D" id="3.10.105.10">
    <property type="entry name" value="Dipeptide-binding Protein, Domain 3"/>
    <property type="match status" value="1"/>
</dbReference>
<dbReference type="PANTHER" id="PTHR30290:SF10">
    <property type="entry name" value="PERIPLASMIC OLIGOPEPTIDE-BINDING PROTEIN-RELATED"/>
    <property type="match status" value="1"/>
</dbReference>
<keyword evidence="4 6" id="KW-0732">Signal</keyword>
<sequence length="562" mass="62926">MRKTKWSFLLTLMLVLSVFVAACSGGGEATPEETPADEGTTTEGEATTPEEPASDVAQVLNVLETAEIPTMDTVMGTDAVAFEWGNAVFEGLYALGENAQPVPGVAESHEVSEDGKVYTFKLREDAVWSDGSQVVADDFIFTWQKVVNPETGSQYNFIMGDILNANSIMAGEMTPDQLGVKAIDETTLEVTLEQPVDYFLSLTAFPVYFPQKREFVEAQGENYALEVENLLFNGPFVMTEWKHEEGWVLKKNPNYWDKDVVKLEEINIKVVKDVATGVNLYDTGKVDRAGLTSEFVDKYRNDPAFTTIEETVVFWFKMNQENEALANENIRKAIALGVDRQGLTDVILNNGSIPAYTAVPKGFVSHPETGEEFNDKYGNFYEFDADLALEHWNKGLEELGLTELSLEILGGDTETAKKSDAYFKDQLEKHLPGLTVTLLEVPFKQRLELDETQQYDLQVAGWGPDYLDAMTFVDLWVTGGGHNMMSYSNPEFDQLIEDSKTNLTGVERFEAMQEAARIVMEDAAFSPLYQRARAVLIQPYIKDMFVLPFGPDYTYKWASIEK</sequence>
<evidence type="ECO:0000256" key="2">
    <source>
        <dbReference type="ARBA" id="ARBA00005695"/>
    </source>
</evidence>
<reference evidence="8 9" key="1">
    <citation type="submission" date="2023-08" db="EMBL/GenBank/DDBJ databases">
        <authorList>
            <person name="Park J.-S."/>
        </authorList>
    </citation>
    <scope>NUCLEOTIDE SEQUENCE [LARGE SCALE GENOMIC DNA]</scope>
    <source>
        <strain evidence="8 9">2205SS18-9</strain>
    </source>
</reference>
<gene>
    <name evidence="8" type="ORF">Q5Y73_04440</name>
</gene>
<accession>A0ABT9IVE8</accession>
<dbReference type="SUPFAM" id="SSF53850">
    <property type="entry name" value="Periplasmic binding protein-like II"/>
    <property type="match status" value="1"/>
</dbReference>
<feature type="signal peptide" evidence="6">
    <location>
        <begin position="1"/>
        <end position="21"/>
    </location>
</feature>
<dbReference type="PIRSF" id="PIRSF002741">
    <property type="entry name" value="MppA"/>
    <property type="match status" value="1"/>
</dbReference>
<evidence type="ECO:0000256" key="1">
    <source>
        <dbReference type="ARBA" id="ARBA00004196"/>
    </source>
</evidence>
<comment type="caution">
    <text evidence="8">The sequence shown here is derived from an EMBL/GenBank/DDBJ whole genome shotgun (WGS) entry which is preliminary data.</text>
</comment>
<feature type="chain" id="PRO_5045211870" evidence="6">
    <location>
        <begin position="22"/>
        <end position="562"/>
    </location>
</feature>
<dbReference type="PANTHER" id="PTHR30290">
    <property type="entry name" value="PERIPLASMIC BINDING COMPONENT OF ABC TRANSPORTER"/>
    <property type="match status" value="1"/>
</dbReference>
<comment type="similarity">
    <text evidence="2">Belongs to the bacterial solute-binding protein 5 family.</text>
</comment>
<dbReference type="InterPro" id="IPR000914">
    <property type="entry name" value="SBP_5_dom"/>
</dbReference>
<dbReference type="Gene3D" id="3.90.76.10">
    <property type="entry name" value="Dipeptide-binding Protein, Domain 1"/>
    <property type="match status" value="1"/>
</dbReference>
<dbReference type="InterPro" id="IPR039424">
    <property type="entry name" value="SBP_5"/>
</dbReference>
<proteinExistence type="inferred from homology"/>
<protein>
    <submittedName>
        <fullName evidence="8">Peptide ABC transporter substrate-binding protein</fullName>
    </submittedName>
</protein>
<keyword evidence="3" id="KW-0813">Transport</keyword>
<feature type="compositionally biased region" description="Low complexity" evidence="5">
    <location>
        <begin position="37"/>
        <end position="51"/>
    </location>
</feature>